<dbReference type="GO" id="GO:0043565">
    <property type="term" value="F:sequence-specific DNA binding"/>
    <property type="evidence" value="ECO:0007669"/>
    <property type="project" value="InterPro"/>
</dbReference>
<comment type="caution">
    <text evidence="5">The sequence shown here is derived from an EMBL/GenBank/DDBJ whole genome shotgun (WGS) entry which is preliminary data.</text>
</comment>
<evidence type="ECO:0000256" key="1">
    <source>
        <dbReference type="ARBA" id="ARBA00023015"/>
    </source>
</evidence>
<dbReference type="AlphaFoldDB" id="A0A3P1SX14"/>
<dbReference type="SUPFAM" id="SSF46689">
    <property type="entry name" value="Homeodomain-like"/>
    <property type="match status" value="1"/>
</dbReference>
<evidence type="ECO:0000259" key="4">
    <source>
        <dbReference type="PROSITE" id="PS01124"/>
    </source>
</evidence>
<dbReference type="InterPro" id="IPR018060">
    <property type="entry name" value="HTH_AraC"/>
</dbReference>
<feature type="domain" description="HTH araC/xylS-type" evidence="4">
    <location>
        <begin position="138"/>
        <end position="245"/>
    </location>
</feature>
<dbReference type="Proteomes" id="UP000267535">
    <property type="component" value="Unassembled WGS sequence"/>
</dbReference>
<keyword evidence="3" id="KW-0804">Transcription</keyword>
<dbReference type="Gene3D" id="1.10.10.60">
    <property type="entry name" value="Homeodomain-like"/>
    <property type="match status" value="1"/>
</dbReference>
<dbReference type="InterPro" id="IPR050204">
    <property type="entry name" value="AraC_XylS_family_regulators"/>
</dbReference>
<dbReference type="InterPro" id="IPR009057">
    <property type="entry name" value="Homeodomain-like_sf"/>
</dbReference>
<keyword evidence="2" id="KW-0238">DNA-binding</keyword>
<evidence type="ECO:0000313" key="6">
    <source>
        <dbReference type="Proteomes" id="UP000267535"/>
    </source>
</evidence>
<proteinExistence type="predicted"/>
<name>A0A3P1SX14_9GAMM</name>
<evidence type="ECO:0000256" key="2">
    <source>
        <dbReference type="ARBA" id="ARBA00023125"/>
    </source>
</evidence>
<accession>A0A3P1SX14</accession>
<evidence type="ECO:0000313" key="5">
    <source>
        <dbReference type="EMBL" id="RRD01598.1"/>
    </source>
</evidence>
<dbReference type="OrthoDB" id="5295226at2"/>
<gene>
    <name evidence="5" type="ORF">EHS89_03305</name>
</gene>
<dbReference type="EMBL" id="RQXV01000001">
    <property type="protein sequence ID" value="RRD01598.1"/>
    <property type="molecule type" value="Genomic_DNA"/>
</dbReference>
<keyword evidence="1" id="KW-0805">Transcription regulation</keyword>
<organism evidence="5 6">
    <name type="scientific">Amphritea balenae</name>
    <dbReference type="NCBI Taxonomy" id="452629"/>
    <lineage>
        <taxon>Bacteria</taxon>
        <taxon>Pseudomonadati</taxon>
        <taxon>Pseudomonadota</taxon>
        <taxon>Gammaproteobacteria</taxon>
        <taxon>Oceanospirillales</taxon>
        <taxon>Oceanospirillaceae</taxon>
        <taxon>Amphritea</taxon>
    </lineage>
</organism>
<sequence>MLPTVWLKPGILIIYGASLDAANHKHNAIQLVWPAGKSLCQLEGRELVGPLIINSQIEHQLSMEAGWVLLIEPQSNLGQQLSERLAQRPAVAISESSSLSTIAPKQGDDPASLLAPFFSMLGLDVTYADTNATTSLTDKRIQQLLSDLDRCLLGDCLKPLCWRASEVASQLALSESRFLHLFREQMGIAWRPYLLWRRTICAISAITKGLPATEAAHLAGFSDSAHLSRTFRSLFGMSIREAKHLIKPA</sequence>
<dbReference type="PANTHER" id="PTHR46796">
    <property type="entry name" value="HTH-TYPE TRANSCRIPTIONAL ACTIVATOR RHAS-RELATED"/>
    <property type="match status" value="1"/>
</dbReference>
<reference evidence="5 6" key="1">
    <citation type="submission" date="2018-11" db="EMBL/GenBank/DDBJ databases">
        <title>The draft genome sequence of Amphritea balenae JAMM 1525T.</title>
        <authorList>
            <person name="Fang Z."/>
            <person name="Zhang Y."/>
            <person name="Han X."/>
        </authorList>
    </citation>
    <scope>NUCLEOTIDE SEQUENCE [LARGE SCALE GENOMIC DNA]</scope>
    <source>
        <strain evidence="5 6">JAMM 1525</strain>
    </source>
</reference>
<protein>
    <submittedName>
        <fullName evidence="5">AraC family transcriptional regulator</fullName>
    </submittedName>
</protein>
<evidence type="ECO:0000256" key="3">
    <source>
        <dbReference type="ARBA" id="ARBA00023163"/>
    </source>
</evidence>
<dbReference type="GO" id="GO:0003700">
    <property type="term" value="F:DNA-binding transcription factor activity"/>
    <property type="evidence" value="ECO:0007669"/>
    <property type="project" value="InterPro"/>
</dbReference>
<dbReference type="Pfam" id="PF12833">
    <property type="entry name" value="HTH_18"/>
    <property type="match status" value="1"/>
</dbReference>
<keyword evidence="6" id="KW-1185">Reference proteome</keyword>
<dbReference type="PROSITE" id="PS01124">
    <property type="entry name" value="HTH_ARAC_FAMILY_2"/>
    <property type="match status" value="1"/>
</dbReference>
<dbReference type="PANTHER" id="PTHR46796:SF10">
    <property type="entry name" value="TRANSCRIPTIONAL ACTIVATOR FEAR"/>
    <property type="match status" value="1"/>
</dbReference>
<dbReference type="SMART" id="SM00342">
    <property type="entry name" value="HTH_ARAC"/>
    <property type="match status" value="1"/>
</dbReference>
<dbReference type="RefSeq" id="WP_124924671.1">
    <property type="nucleotide sequence ID" value="NZ_BMOH01000001.1"/>
</dbReference>